<sequence>MDTIEVLVDTVSGALETAPIALPSCRPRPPARLHHLPAPSGLAPSPSPRFGLAPSLAAFTAPAICYPSI</sequence>
<evidence type="ECO:0000313" key="1">
    <source>
        <dbReference type="EMBL" id="KUM56370.1"/>
    </source>
</evidence>
<organism evidence="1 2">
    <name type="scientific">Penicillium freii</name>
    <dbReference type="NCBI Taxonomy" id="48697"/>
    <lineage>
        <taxon>Eukaryota</taxon>
        <taxon>Fungi</taxon>
        <taxon>Dikarya</taxon>
        <taxon>Ascomycota</taxon>
        <taxon>Pezizomycotina</taxon>
        <taxon>Eurotiomycetes</taxon>
        <taxon>Eurotiomycetidae</taxon>
        <taxon>Eurotiales</taxon>
        <taxon>Aspergillaceae</taxon>
        <taxon>Penicillium</taxon>
    </lineage>
</organism>
<protein>
    <submittedName>
        <fullName evidence="1">Uncharacterized protein</fullName>
    </submittedName>
</protein>
<evidence type="ECO:0000313" key="2">
    <source>
        <dbReference type="Proteomes" id="UP000055045"/>
    </source>
</evidence>
<reference evidence="1 2" key="1">
    <citation type="submission" date="2015-10" db="EMBL/GenBank/DDBJ databases">
        <title>Genome sequencing of Penicillium freii.</title>
        <authorList>
            <person name="Nguyen H.D."/>
            <person name="Visagie C.M."/>
            <person name="Seifert K.A."/>
        </authorList>
    </citation>
    <scope>NUCLEOTIDE SEQUENCE [LARGE SCALE GENOMIC DNA]</scope>
    <source>
        <strain evidence="1 2">DAOM 242723</strain>
    </source>
</reference>
<gene>
    <name evidence="1" type="ORF">ACN42_g10846</name>
</gene>
<proteinExistence type="predicted"/>
<comment type="caution">
    <text evidence="1">The sequence shown here is derived from an EMBL/GenBank/DDBJ whole genome shotgun (WGS) entry which is preliminary data.</text>
</comment>
<dbReference type="Proteomes" id="UP000055045">
    <property type="component" value="Unassembled WGS sequence"/>
</dbReference>
<keyword evidence="2" id="KW-1185">Reference proteome</keyword>
<accession>A0A101M9L0</accession>
<dbReference type="EMBL" id="LLXE01000499">
    <property type="protein sequence ID" value="KUM56370.1"/>
    <property type="molecule type" value="Genomic_DNA"/>
</dbReference>
<name>A0A101M9L0_PENFR</name>
<dbReference type="AlphaFoldDB" id="A0A101M9L0"/>